<dbReference type="Gene3D" id="1.10.1780.10">
    <property type="entry name" value="Clp, N-terminal domain"/>
    <property type="match status" value="1"/>
</dbReference>
<dbReference type="InterPro" id="IPR018368">
    <property type="entry name" value="ClpA/B_CS1"/>
</dbReference>
<dbReference type="PANTHER" id="PTHR11638:SF18">
    <property type="entry name" value="HEAT SHOCK PROTEIN 104"/>
    <property type="match status" value="1"/>
</dbReference>
<evidence type="ECO:0000256" key="5">
    <source>
        <dbReference type="PROSITE-ProRule" id="PRU01251"/>
    </source>
</evidence>
<dbReference type="InterPro" id="IPR001270">
    <property type="entry name" value="ClpA/B"/>
</dbReference>
<dbReference type="SUPFAM" id="SSF52540">
    <property type="entry name" value="P-loop containing nucleoside triphosphate hydrolases"/>
    <property type="match status" value="2"/>
</dbReference>
<dbReference type="FunFam" id="3.40.50.300:FF:000010">
    <property type="entry name" value="Chaperone clpB 1, putative"/>
    <property type="match status" value="1"/>
</dbReference>
<dbReference type="InterPro" id="IPR027417">
    <property type="entry name" value="P-loop_NTPase"/>
</dbReference>
<dbReference type="Pfam" id="PF10431">
    <property type="entry name" value="ClpB_D2-small"/>
    <property type="match status" value="1"/>
</dbReference>
<dbReference type="InterPro" id="IPR004176">
    <property type="entry name" value="Clp_R_N"/>
</dbReference>
<dbReference type="SMART" id="SM00382">
    <property type="entry name" value="AAA"/>
    <property type="match status" value="2"/>
</dbReference>
<dbReference type="Pfam" id="PF07724">
    <property type="entry name" value="AAA_2"/>
    <property type="match status" value="1"/>
</dbReference>
<proteinExistence type="inferred from homology"/>
<evidence type="ECO:0000256" key="2">
    <source>
        <dbReference type="ARBA" id="ARBA00022741"/>
    </source>
</evidence>
<evidence type="ECO:0000259" key="7">
    <source>
        <dbReference type="PROSITE" id="PS51903"/>
    </source>
</evidence>
<comment type="caution">
    <text evidence="8">The sequence shown here is derived from an EMBL/GenBank/DDBJ whole genome shotgun (WGS) entry which is preliminary data.</text>
</comment>
<keyword evidence="4 6" id="KW-0143">Chaperone</keyword>
<evidence type="ECO:0000256" key="4">
    <source>
        <dbReference type="ARBA" id="ARBA00023186"/>
    </source>
</evidence>
<dbReference type="Pfam" id="PF17871">
    <property type="entry name" value="AAA_lid_9"/>
    <property type="match status" value="1"/>
</dbReference>
<dbReference type="InterPro" id="IPR036628">
    <property type="entry name" value="Clp_N_dom_sf"/>
</dbReference>
<dbReference type="InterPro" id="IPR003593">
    <property type="entry name" value="AAA+_ATPase"/>
</dbReference>
<gene>
    <name evidence="8" type="ORF">ENW50_09460</name>
</gene>
<evidence type="ECO:0000256" key="1">
    <source>
        <dbReference type="ARBA" id="ARBA00022737"/>
    </source>
</evidence>
<dbReference type="CDD" id="cd00009">
    <property type="entry name" value="AAA"/>
    <property type="match status" value="1"/>
</dbReference>
<dbReference type="GO" id="GO:0008233">
    <property type="term" value="F:peptidase activity"/>
    <property type="evidence" value="ECO:0007669"/>
    <property type="project" value="UniProtKB-KW"/>
</dbReference>
<dbReference type="InterPro" id="IPR050130">
    <property type="entry name" value="ClpA_ClpB"/>
</dbReference>
<accession>A0A7V5CTS7</accession>
<reference evidence="8" key="1">
    <citation type="journal article" date="2020" name="mSystems">
        <title>Genome- and Community-Level Interaction Insights into Carbon Utilization and Element Cycling Functions of Hydrothermarchaeota in Hydrothermal Sediment.</title>
        <authorList>
            <person name="Zhou Z."/>
            <person name="Liu Y."/>
            <person name="Xu W."/>
            <person name="Pan J."/>
            <person name="Luo Z.H."/>
            <person name="Li M."/>
        </authorList>
    </citation>
    <scope>NUCLEOTIDE SEQUENCE [LARGE SCALE GENOMIC DNA]</scope>
    <source>
        <strain evidence="8">SpSt-855</strain>
    </source>
</reference>
<feature type="domain" description="Clp R" evidence="7">
    <location>
        <begin position="2"/>
        <end position="144"/>
    </location>
</feature>
<sequence>MFERYTEKARRVIFFARYEASQFGSPYIETEHLLLGLLREDKALTNRFLRSHASVESIRKQIEGHTTIREKVSTSVDLPLSNECKRVLAYAAEEAERLSHKHIGTEHLLLGLLREEKCFAAEILQERGLKLVAIREELARATQEKAPPTQRNRESSLLAEFSRDLTQAAADNTLDPLIGRDQELERVVQILCRRTKNNPVLIGEPGVGKTAIVEGLAQRIADGDVPSFLADKRVLALDLSLIVAGTKYRGQFEERLKTIMKELMENQNSIIFIDELHTLVGAGSAEGSLDAANILKPALSRGEIQCIGATTPGEYRKSIEKDRSLERRFQAVKVPPPNEEDAIKIIMGIKDRYEKFHAVSYTDDSIEFAVSHSNRYIPDRFLPDKAIDLIDEAGARVKLRQTSLPEEITEVQKRIKFIVHRMENAIANHEFEKARFYSDEERKERENLRALREKYHLDDSTAGIVSREDIEDVVSRWTGVPITSIKEEETQKLLRVEGELHKRVISQEKAISALARAIRRSRAGLKSPHRPIGSFLFLGPTGVGKTEVARTLAQFLFGSEKSIIRFDMSEFMEKHSVSKLIGSPPGYVGYEEGGQLTERVKRSPYSVVLLDEIEKAHPDVFNILLQVFEDGQLTDGLGNTVDFKNTIIIMTSNIGARHLQRKQGLGFQSDREELVMDKVEDLVRNEVKRTFNPEFLNRIDEIIIFQSLTDADLIQILELLVQQLNANLAQKAITISVNEEAKKWILEKTLIDRSYGARPLRRALQRYVEDPLSEALIAGQISDRPAFLEVYLDNNQLFYRPVAREGEDTKPEGVLLYS</sequence>
<dbReference type="FunFam" id="3.40.50.300:FF:000025">
    <property type="entry name" value="ATP-dependent Clp protease subunit"/>
    <property type="match status" value="1"/>
</dbReference>
<dbReference type="InterPro" id="IPR041546">
    <property type="entry name" value="ClpA/ClpB_AAA_lid"/>
</dbReference>
<dbReference type="PROSITE" id="PS00870">
    <property type="entry name" value="CLPAB_1"/>
    <property type="match status" value="1"/>
</dbReference>
<dbReference type="PROSITE" id="PS51903">
    <property type="entry name" value="CLP_R"/>
    <property type="match status" value="1"/>
</dbReference>
<dbReference type="GO" id="GO:0005737">
    <property type="term" value="C:cytoplasm"/>
    <property type="evidence" value="ECO:0007669"/>
    <property type="project" value="TreeGrafter"/>
</dbReference>
<dbReference type="Gene3D" id="1.10.8.60">
    <property type="match status" value="2"/>
</dbReference>
<dbReference type="SMART" id="SM01086">
    <property type="entry name" value="ClpB_D2-small"/>
    <property type="match status" value="1"/>
</dbReference>
<dbReference type="Gene3D" id="4.10.860.10">
    <property type="entry name" value="UVR domain"/>
    <property type="match status" value="1"/>
</dbReference>
<keyword evidence="3 6" id="KW-0067">ATP-binding</keyword>
<dbReference type="Pfam" id="PF02861">
    <property type="entry name" value="Clp_N"/>
    <property type="match status" value="1"/>
</dbReference>
<evidence type="ECO:0000256" key="6">
    <source>
        <dbReference type="RuleBase" id="RU004432"/>
    </source>
</evidence>
<dbReference type="InterPro" id="IPR003959">
    <property type="entry name" value="ATPase_AAA_core"/>
</dbReference>
<keyword evidence="2 6" id="KW-0547">Nucleotide-binding</keyword>
<dbReference type="PRINTS" id="PR00300">
    <property type="entry name" value="CLPPROTEASEA"/>
</dbReference>
<dbReference type="CDD" id="cd19499">
    <property type="entry name" value="RecA-like_ClpB_Hsp104-like"/>
    <property type="match status" value="1"/>
</dbReference>
<dbReference type="PROSITE" id="PS00871">
    <property type="entry name" value="CLPAB_2"/>
    <property type="match status" value="1"/>
</dbReference>
<keyword evidence="8" id="KW-0645">Protease</keyword>
<name>A0A7V5CTS7_9BACT</name>
<evidence type="ECO:0000256" key="3">
    <source>
        <dbReference type="ARBA" id="ARBA00022840"/>
    </source>
</evidence>
<dbReference type="Gene3D" id="3.40.50.300">
    <property type="entry name" value="P-loop containing nucleotide triphosphate hydrolases"/>
    <property type="match status" value="2"/>
</dbReference>
<dbReference type="Pfam" id="PF00004">
    <property type="entry name" value="AAA"/>
    <property type="match status" value="1"/>
</dbReference>
<dbReference type="InterPro" id="IPR019489">
    <property type="entry name" value="Clp_ATPase_C"/>
</dbReference>
<comment type="similarity">
    <text evidence="6">Belongs to the ClpA/ClpB family.</text>
</comment>
<dbReference type="GO" id="GO:0005524">
    <property type="term" value="F:ATP binding"/>
    <property type="evidence" value="ECO:0007669"/>
    <property type="project" value="UniProtKB-KW"/>
</dbReference>
<dbReference type="GO" id="GO:0016887">
    <property type="term" value="F:ATP hydrolysis activity"/>
    <property type="evidence" value="ECO:0007669"/>
    <property type="project" value="InterPro"/>
</dbReference>
<dbReference type="SUPFAM" id="SSF81923">
    <property type="entry name" value="Double Clp-N motif"/>
    <property type="match status" value="1"/>
</dbReference>
<dbReference type="EMBL" id="DTKL01000060">
    <property type="protein sequence ID" value="HGY94892.1"/>
    <property type="molecule type" value="Genomic_DNA"/>
</dbReference>
<keyword evidence="1 5" id="KW-0677">Repeat</keyword>
<dbReference type="InterPro" id="IPR028299">
    <property type="entry name" value="ClpA/B_CS2"/>
</dbReference>
<dbReference type="GO" id="GO:0006508">
    <property type="term" value="P:proteolysis"/>
    <property type="evidence" value="ECO:0007669"/>
    <property type="project" value="UniProtKB-KW"/>
</dbReference>
<protein>
    <submittedName>
        <fullName evidence="8">ATP-dependent Clp protease ATP-binding subunit</fullName>
    </submittedName>
</protein>
<organism evidence="8">
    <name type="scientific">Acidobacterium capsulatum</name>
    <dbReference type="NCBI Taxonomy" id="33075"/>
    <lineage>
        <taxon>Bacteria</taxon>
        <taxon>Pseudomonadati</taxon>
        <taxon>Acidobacteriota</taxon>
        <taxon>Terriglobia</taxon>
        <taxon>Terriglobales</taxon>
        <taxon>Acidobacteriaceae</taxon>
        <taxon>Acidobacterium</taxon>
    </lineage>
</organism>
<evidence type="ECO:0000313" key="8">
    <source>
        <dbReference type="EMBL" id="HGY94892.1"/>
    </source>
</evidence>
<keyword evidence="8" id="KW-0378">Hydrolase</keyword>
<dbReference type="AlphaFoldDB" id="A0A7V5CTS7"/>
<dbReference type="PANTHER" id="PTHR11638">
    <property type="entry name" value="ATP-DEPENDENT CLP PROTEASE"/>
    <property type="match status" value="1"/>
</dbReference>
<dbReference type="GO" id="GO:0034605">
    <property type="term" value="P:cellular response to heat"/>
    <property type="evidence" value="ECO:0007669"/>
    <property type="project" value="TreeGrafter"/>
</dbReference>